<evidence type="ECO:0000256" key="10">
    <source>
        <dbReference type="ARBA" id="ARBA00031907"/>
    </source>
</evidence>
<dbReference type="GeneID" id="27677192"/>
<evidence type="ECO:0000256" key="3">
    <source>
        <dbReference type="ARBA" id="ARBA00022737"/>
    </source>
</evidence>
<feature type="region of interest" description="Disordered" evidence="13">
    <location>
        <begin position="173"/>
        <end position="194"/>
    </location>
</feature>
<evidence type="ECO:0000256" key="8">
    <source>
        <dbReference type="ARBA" id="ARBA00023295"/>
    </source>
</evidence>
<dbReference type="InterPro" id="IPR003163">
    <property type="entry name" value="Tscrpt_reg_HTH_APSES-type"/>
</dbReference>
<reference evidence="15 16" key="1">
    <citation type="journal article" date="2015" name="Mol. Plant Microbe Interact.">
        <title>Genome, transcriptome, and functional analyses of Penicillium expansum provide new insights into secondary metabolism and pathogenicity.</title>
        <authorList>
            <person name="Ballester A.R."/>
            <person name="Marcet-Houben M."/>
            <person name="Levin E."/>
            <person name="Sela N."/>
            <person name="Selma-Lazaro C."/>
            <person name="Carmona L."/>
            <person name="Wisniewski M."/>
            <person name="Droby S."/>
            <person name="Gonzalez-Candelas L."/>
            <person name="Gabaldon T."/>
        </authorList>
    </citation>
    <scope>NUCLEOTIDE SEQUENCE [LARGE SCALE GENOMIC DNA]</scope>
    <source>
        <strain evidence="15 16">MD-8</strain>
    </source>
</reference>
<organism evidence="15 16">
    <name type="scientific">Penicillium expansum</name>
    <name type="common">Blue mold rot fungus</name>
    <dbReference type="NCBI Taxonomy" id="27334"/>
    <lineage>
        <taxon>Eukaryota</taxon>
        <taxon>Fungi</taxon>
        <taxon>Dikarya</taxon>
        <taxon>Ascomycota</taxon>
        <taxon>Pezizomycotina</taxon>
        <taxon>Eurotiomycetes</taxon>
        <taxon>Eurotiomycetidae</taxon>
        <taxon>Eurotiales</taxon>
        <taxon>Aspergillaceae</taxon>
        <taxon>Penicillium</taxon>
    </lineage>
</organism>
<dbReference type="RefSeq" id="XP_016603475.1">
    <property type="nucleotide sequence ID" value="XM_016741773.1"/>
</dbReference>
<dbReference type="GO" id="GO:0004553">
    <property type="term" value="F:hydrolase activity, hydrolyzing O-glycosyl compounds"/>
    <property type="evidence" value="ECO:0007669"/>
    <property type="project" value="InterPro"/>
</dbReference>
<dbReference type="PROSITE" id="PS51299">
    <property type="entry name" value="HTH_APSES"/>
    <property type="match status" value="1"/>
</dbReference>
<keyword evidence="4 15" id="KW-0378">Hydrolase</keyword>
<dbReference type="InterPro" id="IPR011990">
    <property type="entry name" value="TPR-like_helical_dom_sf"/>
</dbReference>
<dbReference type="Pfam" id="PF13637">
    <property type="entry name" value="Ank_4"/>
    <property type="match status" value="1"/>
</dbReference>
<feature type="compositionally biased region" description="Polar residues" evidence="13">
    <location>
        <begin position="259"/>
        <end position="272"/>
    </location>
</feature>
<dbReference type="InterPro" id="IPR017853">
    <property type="entry name" value="GH"/>
</dbReference>
<keyword evidence="3" id="KW-0677">Repeat</keyword>
<dbReference type="GO" id="GO:0001228">
    <property type="term" value="F:DNA-binding transcription activator activity, RNA polymerase II-specific"/>
    <property type="evidence" value="ECO:0007669"/>
    <property type="project" value="UniProtKB-ARBA"/>
</dbReference>
<dbReference type="SUPFAM" id="SSF54616">
    <property type="entry name" value="DNA-binding domain of Mlu1-box binding protein MBP1"/>
    <property type="match status" value="1"/>
</dbReference>
<comment type="similarity">
    <text evidence="1">Belongs to the glycosyl hydrolase 5 (cellulase A) family.</text>
</comment>
<evidence type="ECO:0000256" key="11">
    <source>
        <dbReference type="PROSITE-ProRule" id="PRU00339"/>
    </source>
</evidence>
<dbReference type="Gene3D" id="3.10.260.10">
    <property type="entry name" value="Transcription regulator HTH, APSES-type DNA-binding domain"/>
    <property type="match status" value="1"/>
</dbReference>
<sequence length="2279" mass="254476">MSYSQGSTGSNGMAYNMLNASQSLSATPRATPPPPKGSQMSSFGYPNGLARTSFGGYDGANDYGSVMSYQEEYKPQIYRAVYSNVAVYEMEVNGVAVMKRRSDSWLNATQILKVAGVVKARRTKTLEKEIAAGEHEKVQGGYGKYQGTWVNYQRGVDLCREYHVEESLRPLLEYDMNPDGSGAPAHESTIDTPTKEQAMAAQRKRLYNGGENRSASQPQQGTFFQNISRTAATAVNALSKARFDSPSSNNRRPSMARKPSQQMSSQESGLAFSSQQSMYSMSDSGFGSLQNRYQVQDDNDDLAEPPRKRMRSTSHQGPPIGLAREPSNLSMHEPTPTEPNDSFYQDMDIPPPPIDDGSKRGVESLAPASTPERFQKMKLIMTLFLDKRTKDFTDHPALLQLTGDDLEIPLDEYRNNALHWAAMLARMSLLNALVAKGVSISRVNGAGETALQKSVGTRNNLDYRSFPRLLQVLAPTIDMVDYSGRTILHHIAMMAATGGGGHVSAKHYLEALLEFIVRHGGIVPSANGDHAPNGNPSNEVISLGRFISEIVNLRDDQGDTALNLAGRARSVLVPQLLEVGADPHIPNHTGLRPADYGVGVDMVDGNSQSQQPVNRNDTFIDQLAKSKKEILDAAMSQISTMVEETLGSIDRELASSLTQKQESFDHWHTKIRESAKARQIEQKQYDELRRKGAERVELDRRIKNLERSSEGLLVTVKNTPGLDATKTVVVGDADRDSGVDVATFDALFPEAFDPASGFSDHQVGFLAALPPTDLLRRQAQCYKEFNGGILAEVDGLKAKNAVLGQNYRRMVMACTGWTAEQVDEAAEGLTQCVKELNDNPVPEDEAIEILMRDRGQDWINNMATGFLHVKGDTIVDGNGEGVVMRGAALGGWMNMENFITGFAGHEAQHRAAMRRVLGQEKYEFFFDKWLEYFFTEADAKFFAELGLNCLRLPFNYRHFEDDLNPRVLKESGFKHLDRVVNLCAAHGIYTILDMHAVPGGQNPDWHSDNPTGYAAFWDYKDHQDRTIWLWEQIATRYRDNPWVAGYNPLNEPCDPEHVRLPAFYARVEKAIRKIDPNHILWLDGNTFAMEWKGFDEVLPNSVYAMHDYSSMGFPTGDRYKGTAEQKERLERGYLRKAQFMSENKTPVWNGEFGPVYADQVFDVDAQTVNQERYNLLGDQLRIYDNYNISWSIWLYKDIGLQGMIYTNPESKWNKTLKPFLDKKRDFWLDKWGRRPQSEPEAALKPLLEWIDRVSPTAKETYPTSWNTELHVMRNVFYTFLAASFVDEFAELFRGSSEKDLEELARSFHFEGCVQREEKSKKIAGHILDSKIIKRLLEGFDMAESPAYPSNLDSIFDAASPLKDRIDPIRLTSDNIVPILNLPLTHKVLGHDASNESLAQVASGEISYTTFVANQARAALESSDDLTTEQKQSQLLHLGLAALFSFLQSNVTGPPLEFSSAEAVLPSSLRTEPTTLKAVRAKIIRDLTLDGEAAYKLTPNPELFAVAKALLADASSDGPLVAKTARMRTNFLHQKMLSEVTSTLQDVIYKDVEILDKAELNSDERSRFLLERATIHTHHGFDAKAREDIDQAAKVRRFEFALTGKMGKRTKFQDRDISQLVVLAKSADETPQSSEPSGPKNLNLDDDTLLEAISFSDQKPDEQSLAIQDKVSAALDAIDANNQPILNPVDSALLLALASAITNTSPENGLTREETNPYATRVLDGGSSNWQIYTQALLVRSRVEGYRSRTVERAVLQMQALVDQVIADTATSDDAAQTESGDPTTFLPRPEQSESAPAADRLEHIWILNFSTRWSLEAELAKRWVDLGGLRTALEIYERLHMWAEAALCYAATEREGKAKNLIRRQLYQATGPDENDENEQFEGPERSPLPADAPRLLCIMGDIDKDEKLYERAWEVSGERYARAQRSLARHYLTSTPPQLEKAEIAYKKSLHINRLNQGAWFALGCVQLELQKWQEATDTFTRTVQLDDTDGQAWSNLAAAMLRMPAPEPAPEVIDETTGEVSVAEVDPYKRKREALSALQRAAQLKGTDARIWDNVLTVAASIPPPATPFRDVITAQRRIIELVGTKNGEKCIDVAILGMLVDFLSVAFEYEALLIRSDDPSEAPIVRTGTIPGQIISLVDQNVVPLITHSSVLWQIVARVEVFRGRPSKAFEAHEKAWRATIAANAQGAFQMGDEKPWLEVVRATEKLVRDGYAKFGPMDREDQKTGGDQEAELVAKDWRFKARSAVRGIMGKGKDFWDGTEGWDRLKQLQSEVTGN</sequence>
<keyword evidence="16" id="KW-1185">Reference proteome</keyword>
<dbReference type="Gene3D" id="1.25.40.20">
    <property type="entry name" value="Ankyrin repeat-containing domain"/>
    <property type="match status" value="1"/>
</dbReference>
<dbReference type="PROSITE" id="PS50005">
    <property type="entry name" value="TPR"/>
    <property type="match status" value="1"/>
</dbReference>
<feature type="domain" description="HTH APSES-type" evidence="14">
    <location>
        <begin position="77"/>
        <end position="184"/>
    </location>
</feature>
<dbReference type="InterPro" id="IPR019734">
    <property type="entry name" value="TPR_rpt"/>
</dbReference>
<dbReference type="InterPro" id="IPR018004">
    <property type="entry name" value="KilA/APSES_HTH"/>
</dbReference>
<feature type="compositionally biased region" description="Polar residues" evidence="13">
    <location>
        <begin position="285"/>
        <end position="296"/>
    </location>
</feature>
<name>A0A0A2KJX2_PENEN</name>
<feature type="repeat" description="TPR" evidence="11">
    <location>
        <begin position="1958"/>
        <end position="1991"/>
    </location>
</feature>
<evidence type="ECO:0000313" key="16">
    <source>
        <dbReference type="Proteomes" id="UP000030143"/>
    </source>
</evidence>
<protein>
    <recommendedName>
        <fullName evidence="2">Cell pattern formation-associated protein stuA</fullName>
    </recommendedName>
    <alternativeName>
        <fullName evidence="10">Stunted protein A</fullName>
    </alternativeName>
</protein>
<dbReference type="STRING" id="27334.A0A0A2KJX2"/>
<dbReference type="Gene3D" id="1.25.40.10">
    <property type="entry name" value="Tetratricopeptide repeat domain"/>
    <property type="match status" value="1"/>
</dbReference>
<dbReference type="PANTHER" id="PTHR16193">
    <property type="entry name" value="TETRATRICOPEPTIDE REPEAT PROTEIN 27"/>
    <property type="match status" value="1"/>
</dbReference>
<evidence type="ECO:0000259" key="14">
    <source>
        <dbReference type="PROSITE" id="PS51299"/>
    </source>
</evidence>
<comment type="caution">
    <text evidence="15">The sequence shown here is derived from an EMBL/GenBank/DDBJ whole genome shotgun (WGS) entry which is preliminary data.</text>
</comment>
<feature type="compositionally biased region" description="Acidic residues" evidence="13">
    <location>
        <begin position="1873"/>
        <end position="1882"/>
    </location>
</feature>
<dbReference type="GO" id="GO:0003677">
    <property type="term" value="F:DNA binding"/>
    <property type="evidence" value="ECO:0007669"/>
    <property type="project" value="InterPro"/>
</dbReference>
<dbReference type="EMBL" id="JQFZ01000018">
    <property type="protein sequence ID" value="KGO62975.1"/>
    <property type="molecule type" value="Genomic_DNA"/>
</dbReference>
<keyword evidence="6" id="KW-0749">Sporulation</keyword>
<dbReference type="HOGENOM" id="CLU_230371_0_0_1"/>
<keyword evidence="9" id="KW-0183">Conidiation</keyword>
<dbReference type="Gene3D" id="3.20.20.80">
    <property type="entry name" value="Glycosidases"/>
    <property type="match status" value="1"/>
</dbReference>
<dbReference type="SUPFAM" id="SSF48403">
    <property type="entry name" value="Ankyrin repeat"/>
    <property type="match status" value="1"/>
</dbReference>
<evidence type="ECO:0000256" key="1">
    <source>
        <dbReference type="ARBA" id="ARBA00005641"/>
    </source>
</evidence>
<gene>
    <name evidence="15" type="ORF">PEX2_044980</name>
</gene>
<keyword evidence="7" id="KW-0040">ANK repeat</keyword>
<evidence type="ECO:0000256" key="7">
    <source>
        <dbReference type="ARBA" id="ARBA00023043"/>
    </source>
</evidence>
<feature type="region of interest" description="Disordered" evidence="13">
    <location>
        <begin position="1771"/>
        <end position="1797"/>
    </location>
</feature>
<dbReference type="SUPFAM" id="SSF48452">
    <property type="entry name" value="TPR-like"/>
    <property type="match status" value="1"/>
</dbReference>
<keyword evidence="8" id="KW-0326">Glycosidase</keyword>
<feature type="compositionally biased region" description="Low complexity" evidence="13">
    <location>
        <begin position="273"/>
        <end position="284"/>
    </location>
</feature>
<dbReference type="InterPro" id="IPR036887">
    <property type="entry name" value="HTH_APSES_sf"/>
</dbReference>
<dbReference type="FunFam" id="3.20.20.80:FF:000130">
    <property type="entry name" value="Endoglucanase C"/>
    <property type="match status" value="1"/>
</dbReference>
<dbReference type="GO" id="GO:0000272">
    <property type="term" value="P:polysaccharide catabolic process"/>
    <property type="evidence" value="ECO:0007669"/>
    <property type="project" value="InterPro"/>
</dbReference>
<dbReference type="PANTHER" id="PTHR16193:SF0">
    <property type="entry name" value="TETRATRICOPEPTIDE REPEAT PROTEIN 27"/>
    <property type="match status" value="1"/>
</dbReference>
<evidence type="ECO:0000256" key="12">
    <source>
        <dbReference type="SAM" id="Coils"/>
    </source>
</evidence>
<evidence type="ECO:0000256" key="2">
    <source>
        <dbReference type="ARBA" id="ARBA00019309"/>
    </source>
</evidence>
<keyword evidence="5 11" id="KW-0802">TPR repeat</keyword>
<evidence type="ECO:0000256" key="4">
    <source>
        <dbReference type="ARBA" id="ARBA00022801"/>
    </source>
</evidence>
<keyword evidence="12" id="KW-0175">Coiled coil</keyword>
<dbReference type="FunFam" id="3.10.260.10:FF:000001">
    <property type="entry name" value="APSES transcription factor (MbpA)"/>
    <property type="match status" value="1"/>
</dbReference>
<dbReference type="InterPro" id="IPR001547">
    <property type="entry name" value="Glyco_hydro_5"/>
</dbReference>
<dbReference type="Proteomes" id="UP000030143">
    <property type="component" value="Unassembled WGS sequence"/>
</dbReference>
<dbReference type="SUPFAM" id="SSF51445">
    <property type="entry name" value="(Trans)glycosidases"/>
    <property type="match status" value="1"/>
</dbReference>
<evidence type="ECO:0000256" key="5">
    <source>
        <dbReference type="ARBA" id="ARBA00022803"/>
    </source>
</evidence>
<feature type="region of interest" description="Disordered" evidence="13">
    <location>
        <begin position="239"/>
        <end position="344"/>
    </location>
</feature>
<evidence type="ECO:0000256" key="13">
    <source>
        <dbReference type="SAM" id="MobiDB-lite"/>
    </source>
</evidence>
<dbReference type="Pfam" id="PF00150">
    <property type="entry name" value="Cellulase"/>
    <property type="match status" value="1"/>
</dbReference>
<dbReference type="InterPro" id="IPR036770">
    <property type="entry name" value="Ankyrin_rpt-contain_sf"/>
</dbReference>
<feature type="region of interest" description="Disordered" evidence="13">
    <location>
        <begin position="1869"/>
        <end position="1890"/>
    </location>
</feature>
<dbReference type="GO" id="GO:0048315">
    <property type="term" value="P:conidium formation"/>
    <property type="evidence" value="ECO:0007669"/>
    <property type="project" value="UniProtKB-KW"/>
</dbReference>
<dbReference type="VEuPathDB" id="FungiDB:PEXP_081710"/>
<dbReference type="InterPro" id="IPR002110">
    <property type="entry name" value="Ankyrin_rpt"/>
</dbReference>
<evidence type="ECO:0000256" key="6">
    <source>
        <dbReference type="ARBA" id="ARBA00022969"/>
    </source>
</evidence>
<evidence type="ECO:0000256" key="9">
    <source>
        <dbReference type="ARBA" id="ARBA00023321"/>
    </source>
</evidence>
<dbReference type="InterPro" id="IPR044244">
    <property type="entry name" value="TTC27/Emw1"/>
</dbReference>
<evidence type="ECO:0000313" key="15">
    <source>
        <dbReference type="EMBL" id="KGO62975.1"/>
    </source>
</evidence>
<dbReference type="GO" id="GO:0030435">
    <property type="term" value="P:sporulation resulting in formation of a cellular spore"/>
    <property type="evidence" value="ECO:0007669"/>
    <property type="project" value="UniProtKB-KW"/>
</dbReference>
<feature type="coiled-coil region" evidence="12">
    <location>
        <begin position="671"/>
        <end position="708"/>
    </location>
</feature>
<feature type="region of interest" description="Disordered" evidence="13">
    <location>
        <begin position="24"/>
        <end position="43"/>
    </location>
</feature>
<dbReference type="SMART" id="SM01252">
    <property type="entry name" value="KilA-N"/>
    <property type="match status" value="1"/>
</dbReference>
<proteinExistence type="inferred from homology"/>
<accession>A0A0A2KJX2</accession>